<evidence type="ECO:0000313" key="2">
    <source>
        <dbReference type="EMBL" id="GBP21546.1"/>
    </source>
</evidence>
<comment type="caution">
    <text evidence="2">The sequence shown here is derived from an EMBL/GenBank/DDBJ whole genome shotgun (WGS) entry which is preliminary data.</text>
</comment>
<keyword evidence="3" id="KW-1185">Reference proteome</keyword>
<evidence type="ECO:0000256" key="1">
    <source>
        <dbReference type="SAM" id="SignalP"/>
    </source>
</evidence>
<feature type="signal peptide" evidence="1">
    <location>
        <begin position="1"/>
        <end position="42"/>
    </location>
</feature>
<sequence length="105" mass="12414">MGGNVEMNLLMPYFKRNFISYKIKIFLILIFTLRCDCACACADEFAGLRRQAQDGARGRPDSKCCCYNYRNFYREIIFLRVLDMWREGCFRIERNTGPIKIELAF</sequence>
<evidence type="ECO:0000313" key="3">
    <source>
        <dbReference type="Proteomes" id="UP000299102"/>
    </source>
</evidence>
<accession>A0A4C1U6T5</accession>
<reference evidence="2 3" key="1">
    <citation type="journal article" date="2019" name="Commun. Biol.">
        <title>The bagworm genome reveals a unique fibroin gene that provides high tensile strength.</title>
        <authorList>
            <person name="Kono N."/>
            <person name="Nakamura H."/>
            <person name="Ohtoshi R."/>
            <person name="Tomita M."/>
            <person name="Numata K."/>
            <person name="Arakawa K."/>
        </authorList>
    </citation>
    <scope>NUCLEOTIDE SEQUENCE [LARGE SCALE GENOMIC DNA]</scope>
</reference>
<proteinExistence type="predicted"/>
<dbReference type="EMBL" id="BGZK01000130">
    <property type="protein sequence ID" value="GBP21546.1"/>
    <property type="molecule type" value="Genomic_DNA"/>
</dbReference>
<keyword evidence="1" id="KW-0732">Signal</keyword>
<name>A0A4C1U6T5_EUMVA</name>
<evidence type="ECO:0008006" key="4">
    <source>
        <dbReference type="Google" id="ProtNLM"/>
    </source>
</evidence>
<gene>
    <name evidence="2" type="ORF">EVAR_9729_1</name>
</gene>
<dbReference type="AlphaFoldDB" id="A0A4C1U6T5"/>
<protein>
    <recommendedName>
        <fullName evidence="4">Secreted protein</fullName>
    </recommendedName>
</protein>
<feature type="chain" id="PRO_5020030879" description="Secreted protein" evidence="1">
    <location>
        <begin position="43"/>
        <end position="105"/>
    </location>
</feature>
<organism evidence="2 3">
    <name type="scientific">Eumeta variegata</name>
    <name type="common">Bagworm moth</name>
    <name type="synonym">Eumeta japonica</name>
    <dbReference type="NCBI Taxonomy" id="151549"/>
    <lineage>
        <taxon>Eukaryota</taxon>
        <taxon>Metazoa</taxon>
        <taxon>Ecdysozoa</taxon>
        <taxon>Arthropoda</taxon>
        <taxon>Hexapoda</taxon>
        <taxon>Insecta</taxon>
        <taxon>Pterygota</taxon>
        <taxon>Neoptera</taxon>
        <taxon>Endopterygota</taxon>
        <taxon>Lepidoptera</taxon>
        <taxon>Glossata</taxon>
        <taxon>Ditrysia</taxon>
        <taxon>Tineoidea</taxon>
        <taxon>Psychidae</taxon>
        <taxon>Oiketicinae</taxon>
        <taxon>Eumeta</taxon>
    </lineage>
</organism>
<dbReference type="Proteomes" id="UP000299102">
    <property type="component" value="Unassembled WGS sequence"/>
</dbReference>